<protein>
    <submittedName>
        <fullName evidence="4">Uncharacterized protein LOC115890552</fullName>
    </submittedName>
</protein>
<feature type="compositionally biased region" description="Basic residues" evidence="2">
    <location>
        <begin position="279"/>
        <end position="294"/>
    </location>
</feature>
<feature type="coiled-coil region" evidence="1">
    <location>
        <begin position="2"/>
        <end position="32"/>
    </location>
</feature>
<dbReference type="OrthoDB" id="6588672at2759"/>
<feature type="region of interest" description="Disordered" evidence="2">
    <location>
        <begin position="263"/>
        <end position="294"/>
    </location>
</feature>
<evidence type="ECO:0000313" key="4">
    <source>
        <dbReference type="RefSeq" id="XP_030766679.1"/>
    </source>
</evidence>
<dbReference type="Gene3D" id="3.40.630.30">
    <property type="match status" value="1"/>
</dbReference>
<dbReference type="PANTHER" id="PTHR20905:SF28">
    <property type="entry name" value="GH28833P-RELATED"/>
    <property type="match status" value="1"/>
</dbReference>
<dbReference type="KEGG" id="soy:115890552"/>
<reference evidence="4" key="1">
    <citation type="submission" date="2025-08" db="UniProtKB">
        <authorList>
            <consortium name="RefSeq"/>
        </authorList>
    </citation>
    <scope>IDENTIFICATION</scope>
    <source>
        <tissue evidence="4">Gonads</tissue>
    </source>
</reference>
<sequence>MSRRLRIEEEKLKQLKDELQEEEDKLKLQLERIFGPLVWRRLQNGIKIQDLQEKHFQEAVDLILENYMQEDILFRNTTIKNDLASQKSFADRLIFKLKDRASIMAIDEANEDCLAGVLVLNPVTKCDFGRVYSRTMLVEGKAYKSITDFMNYINRKVDVFDQCQCDIYLRYYLLCIRSDYRNKGLGYQMMQVGIDIARHLKIPIVMGVFNNYNLQKIAKKIGFNQILFEYKYVKWSDKNGELVFCDPGPGNYTCNVMAGIVPPPPEPDPVPSAEEKASKAKVTRSDKKKQKLKN</sequence>
<dbReference type="RefSeq" id="XP_030766679.1">
    <property type="nucleotide sequence ID" value="XM_030910819.1"/>
</dbReference>
<dbReference type="Proteomes" id="UP000504635">
    <property type="component" value="Unplaced"/>
</dbReference>
<name>A0A6J2YTQ2_SITOR</name>
<proteinExistence type="predicted"/>
<accession>A0A6J2YTQ2</accession>
<dbReference type="SUPFAM" id="SSF55729">
    <property type="entry name" value="Acyl-CoA N-acyltransferases (Nat)"/>
    <property type="match status" value="1"/>
</dbReference>
<dbReference type="GeneID" id="115890552"/>
<dbReference type="InterPro" id="IPR016181">
    <property type="entry name" value="Acyl_CoA_acyltransferase"/>
</dbReference>
<dbReference type="InParanoid" id="A0A6J2YTQ2"/>
<dbReference type="PANTHER" id="PTHR20905">
    <property type="entry name" value="N-ACETYLTRANSFERASE-RELATED"/>
    <property type="match status" value="1"/>
</dbReference>
<evidence type="ECO:0000313" key="3">
    <source>
        <dbReference type="Proteomes" id="UP000504635"/>
    </source>
</evidence>
<dbReference type="CDD" id="cd04301">
    <property type="entry name" value="NAT_SF"/>
    <property type="match status" value="1"/>
</dbReference>
<dbReference type="GO" id="GO:0008080">
    <property type="term" value="F:N-acetyltransferase activity"/>
    <property type="evidence" value="ECO:0007669"/>
    <property type="project" value="TreeGrafter"/>
</dbReference>
<evidence type="ECO:0000256" key="1">
    <source>
        <dbReference type="SAM" id="Coils"/>
    </source>
</evidence>
<keyword evidence="1" id="KW-0175">Coiled coil</keyword>
<dbReference type="AlphaFoldDB" id="A0A6J2YTQ2"/>
<gene>
    <name evidence="4" type="primary">LOC115890552</name>
</gene>
<keyword evidence="3" id="KW-1185">Reference proteome</keyword>
<organism evidence="3 4">
    <name type="scientific">Sitophilus oryzae</name>
    <name type="common">Rice weevil</name>
    <name type="synonym">Curculio oryzae</name>
    <dbReference type="NCBI Taxonomy" id="7048"/>
    <lineage>
        <taxon>Eukaryota</taxon>
        <taxon>Metazoa</taxon>
        <taxon>Ecdysozoa</taxon>
        <taxon>Arthropoda</taxon>
        <taxon>Hexapoda</taxon>
        <taxon>Insecta</taxon>
        <taxon>Pterygota</taxon>
        <taxon>Neoptera</taxon>
        <taxon>Endopterygota</taxon>
        <taxon>Coleoptera</taxon>
        <taxon>Polyphaga</taxon>
        <taxon>Cucujiformia</taxon>
        <taxon>Curculionidae</taxon>
        <taxon>Dryophthorinae</taxon>
        <taxon>Sitophilus</taxon>
    </lineage>
</organism>
<evidence type="ECO:0000256" key="2">
    <source>
        <dbReference type="SAM" id="MobiDB-lite"/>
    </source>
</evidence>